<dbReference type="Proteomes" id="UP001234989">
    <property type="component" value="Chromosome 11"/>
</dbReference>
<proteinExistence type="predicted"/>
<organism evidence="2 3">
    <name type="scientific">Solanum verrucosum</name>
    <dbReference type="NCBI Taxonomy" id="315347"/>
    <lineage>
        <taxon>Eukaryota</taxon>
        <taxon>Viridiplantae</taxon>
        <taxon>Streptophyta</taxon>
        <taxon>Embryophyta</taxon>
        <taxon>Tracheophyta</taxon>
        <taxon>Spermatophyta</taxon>
        <taxon>Magnoliopsida</taxon>
        <taxon>eudicotyledons</taxon>
        <taxon>Gunneridae</taxon>
        <taxon>Pentapetalae</taxon>
        <taxon>asterids</taxon>
        <taxon>lamiids</taxon>
        <taxon>Solanales</taxon>
        <taxon>Solanaceae</taxon>
        <taxon>Solanoideae</taxon>
        <taxon>Solaneae</taxon>
        <taxon>Solanum</taxon>
    </lineage>
</organism>
<name>A0AAF1A033_SOLVR</name>
<dbReference type="AlphaFoldDB" id="A0AAF1A033"/>
<feature type="region of interest" description="Disordered" evidence="1">
    <location>
        <begin position="47"/>
        <end position="75"/>
    </location>
</feature>
<evidence type="ECO:0000256" key="1">
    <source>
        <dbReference type="SAM" id="MobiDB-lite"/>
    </source>
</evidence>
<evidence type="ECO:0000313" key="2">
    <source>
        <dbReference type="EMBL" id="WMV55084.1"/>
    </source>
</evidence>
<gene>
    <name evidence="2" type="ORF">MTR67_048469</name>
</gene>
<feature type="compositionally biased region" description="Polar residues" evidence="1">
    <location>
        <begin position="54"/>
        <end position="66"/>
    </location>
</feature>
<keyword evidence="3" id="KW-1185">Reference proteome</keyword>
<dbReference type="EMBL" id="CP133622">
    <property type="protein sequence ID" value="WMV55084.1"/>
    <property type="molecule type" value="Genomic_DNA"/>
</dbReference>
<sequence>MCDRNEEKMIFHNLFITIVRPRVEIVMHIHINVDSFHPRTIGPTTAHVGGPWFTTATPPKPSSENQLILDPQSDHGPWSISVDRGPLYPASDANDGKPTWTVIRSTVCRSDRR</sequence>
<accession>A0AAF1A033</accession>
<reference evidence="2" key="1">
    <citation type="submission" date="2023-08" db="EMBL/GenBank/DDBJ databases">
        <title>A de novo genome assembly of Solanum verrucosum Schlechtendal, a Mexican diploid species geographically isolated from the other diploid A-genome species in potato relatives.</title>
        <authorList>
            <person name="Hosaka K."/>
        </authorList>
    </citation>
    <scope>NUCLEOTIDE SEQUENCE</scope>
    <source>
        <tissue evidence="2">Young leaves</tissue>
    </source>
</reference>
<protein>
    <submittedName>
        <fullName evidence="2">Uncharacterized protein</fullName>
    </submittedName>
</protein>
<evidence type="ECO:0000313" key="3">
    <source>
        <dbReference type="Proteomes" id="UP001234989"/>
    </source>
</evidence>